<dbReference type="InterPro" id="IPR029063">
    <property type="entry name" value="SAM-dependent_MTases_sf"/>
</dbReference>
<keyword evidence="3" id="KW-0489">Methyltransferase</keyword>
<proteinExistence type="predicted"/>
<dbReference type="GO" id="GO:0008168">
    <property type="term" value="F:methyltransferase activity"/>
    <property type="evidence" value="ECO:0007669"/>
    <property type="project" value="UniProtKB-KW"/>
</dbReference>
<dbReference type="InterPro" id="IPR041698">
    <property type="entry name" value="Methyltransf_25"/>
</dbReference>
<keyword evidence="3" id="KW-0808">Transferase</keyword>
<dbReference type="InterPro" id="IPR018773">
    <property type="entry name" value="MeTrfase_reg_dom_prd"/>
</dbReference>
<evidence type="ECO:0000313" key="4">
    <source>
        <dbReference type="Proteomes" id="UP000319859"/>
    </source>
</evidence>
<dbReference type="Gene3D" id="3.40.50.150">
    <property type="entry name" value="Vaccinia Virus protein VP39"/>
    <property type="match status" value="1"/>
</dbReference>
<dbReference type="EMBL" id="VITN01000008">
    <property type="protein sequence ID" value="TWB19011.1"/>
    <property type="molecule type" value="Genomic_DNA"/>
</dbReference>
<feature type="domain" description="Methyltransferase regulatory" evidence="1">
    <location>
        <begin position="228"/>
        <end position="309"/>
    </location>
</feature>
<reference evidence="3 4" key="1">
    <citation type="submission" date="2019-06" db="EMBL/GenBank/DDBJ databases">
        <title>Genomic Encyclopedia of Type Strains, Phase IV (KMG-V): Genome sequencing to study the core and pangenomes of soil and plant-associated prokaryotes.</title>
        <authorList>
            <person name="Whitman W."/>
        </authorList>
    </citation>
    <scope>NUCLEOTIDE SEQUENCE [LARGE SCALE GENOMIC DNA]</scope>
    <source>
        <strain evidence="3 4">BR 11880</strain>
    </source>
</reference>
<protein>
    <submittedName>
        <fullName evidence="3">Methyltransferase family protein</fullName>
    </submittedName>
</protein>
<comment type="caution">
    <text evidence="3">The sequence shown here is derived from an EMBL/GenBank/DDBJ whole genome shotgun (WGS) entry which is preliminary data.</text>
</comment>
<gene>
    <name evidence="3" type="ORF">FBZ89_10867</name>
</gene>
<dbReference type="Pfam" id="PF13649">
    <property type="entry name" value="Methyltransf_25"/>
    <property type="match status" value="1"/>
</dbReference>
<evidence type="ECO:0000259" key="1">
    <source>
        <dbReference type="Pfam" id="PF10119"/>
    </source>
</evidence>
<name>A0A560FBL8_9PROT</name>
<evidence type="ECO:0000259" key="2">
    <source>
        <dbReference type="Pfam" id="PF13649"/>
    </source>
</evidence>
<dbReference type="RefSeq" id="WP_145750685.1">
    <property type="nucleotide sequence ID" value="NZ_VITN01000008.1"/>
</dbReference>
<sequence length="492" mass="51966">MTTDWTRGYASDIDYTRGWYRELSPLWLDTALVLAGVAPPQPGERGPVWLELGCGHGLSALALAAARPDMTVIAVDFNPTHIHGAQRLAQAAGLANIRLIEADFAELAADGPNDTTGLLPPLDYVVLHGVYTWVGDESRGHIARLIARRLKPGGAAYLSYNCLPGWAAAMPVQFLLNAYGQALPGPKAAAGDQARDLLLHLLNQGAGYFSGNAAASARADRLRGATAPYLVHEYMHSGWQPAYHAQVADDLAAAKLSYAGSAAWVENFPDLMMTRAQQDMAAAAPTRALAETVKDYVTNQPLRRDIFVRGPLALDARQRVARLGALRLVALGEPGAALPDFTLPLGPPDPEVSRLFHPVLAVLAGGPATLADLVEHLARTVADWGPDSAGWLLRALAILVAGDVLAPCLADAQIQAALPGVRRLNQALLADSLMAGATLDPETRLPERLASAVTGGGVMASVEEMGALAAHWAGEMVMPPDALSRLARLGVL</sequence>
<dbReference type="SUPFAM" id="SSF53335">
    <property type="entry name" value="S-adenosyl-L-methionine-dependent methyltransferases"/>
    <property type="match status" value="1"/>
</dbReference>
<dbReference type="GO" id="GO:0032259">
    <property type="term" value="P:methylation"/>
    <property type="evidence" value="ECO:0007669"/>
    <property type="project" value="UniProtKB-KW"/>
</dbReference>
<dbReference type="Pfam" id="PF10119">
    <property type="entry name" value="MethyTransf_Reg"/>
    <property type="match status" value="1"/>
</dbReference>
<dbReference type="OrthoDB" id="5298787at2"/>
<dbReference type="Proteomes" id="UP000319859">
    <property type="component" value="Unassembled WGS sequence"/>
</dbReference>
<dbReference type="CDD" id="cd02440">
    <property type="entry name" value="AdoMet_MTases"/>
    <property type="match status" value="1"/>
</dbReference>
<organism evidence="3 4">
    <name type="scientific">Nitrospirillum amazonense</name>
    <dbReference type="NCBI Taxonomy" id="28077"/>
    <lineage>
        <taxon>Bacteria</taxon>
        <taxon>Pseudomonadati</taxon>
        <taxon>Pseudomonadota</taxon>
        <taxon>Alphaproteobacteria</taxon>
        <taxon>Rhodospirillales</taxon>
        <taxon>Azospirillaceae</taxon>
        <taxon>Nitrospirillum</taxon>
    </lineage>
</organism>
<evidence type="ECO:0000313" key="3">
    <source>
        <dbReference type="EMBL" id="TWB19011.1"/>
    </source>
</evidence>
<dbReference type="AlphaFoldDB" id="A0A560FBL8"/>
<feature type="domain" description="Methyltransferase" evidence="2">
    <location>
        <begin position="50"/>
        <end position="154"/>
    </location>
</feature>
<accession>A0A560FBL8</accession>